<name>A0A183C7W9_GLOPA</name>
<evidence type="ECO:0000313" key="3">
    <source>
        <dbReference type="Proteomes" id="UP000050741"/>
    </source>
</evidence>
<evidence type="ECO:0000256" key="1">
    <source>
        <dbReference type="SAM" id="MobiDB-lite"/>
    </source>
</evidence>
<keyword evidence="2" id="KW-0732">Signal</keyword>
<feature type="signal peptide" evidence="2">
    <location>
        <begin position="1"/>
        <end position="27"/>
    </location>
</feature>
<dbReference type="AlphaFoldDB" id="A0A183C7W9"/>
<sequence length="94" mass="10306">MRLIGLSSSSRLIMFALAAVFLPTIAALEFELDGTPKIGLNVIVKPIPPNNNNHSASSSSSQKKGSHQQKTKRLLLKMGSHQQKTKRLLLKMVI</sequence>
<protein>
    <submittedName>
        <fullName evidence="4">Secreted protein</fullName>
    </submittedName>
</protein>
<evidence type="ECO:0000313" key="4">
    <source>
        <dbReference type="WBParaSite" id="GPLIN_000896500"/>
    </source>
</evidence>
<evidence type="ECO:0000256" key="2">
    <source>
        <dbReference type="SAM" id="SignalP"/>
    </source>
</evidence>
<feature type="compositionally biased region" description="Basic residues" evidence="1">
    <location>
        <begin position="64"/>
        <end position="75"/>
    </location>
</feature>
<feature type="compositionally biased region" description="Low complexity" evidence="1">
    <location>
        <begin position="49"/>
        <end position="63"/>
    </location>
</feature>
<dbReference type="WBParaSite" id="GPLIN_000896500">
    <property type="protein sequence ID" value="GPLIN_000896500"/>
    <property type="gene ID" value="GPLIN_000896500"/>
</dbReference>
<feature type="region of interest" description="Disordered" evidence="1">
    <location>
        <begin position="49"/>
        <end position="83"/>
    </location>
</feature>
<organism evidence="3 4">
    <name type="scientific">Globodera pallida</name>
    <name type="common">Potato cyst nematode worm</name>
    <name type="synonym">Heterodera pallida</name>
    <dbReference type="NCBI Taxonomy" id="36090"/>
    <lineage>
        <taxon>Eukaryota</taxon>
        <taxon>Metazoa</taxon>
        <taxon>Ecdysozoa</taxon>
        <taxon>Nematoda</taxon>
        <taxon>Chromadorea</taxon>
        <taxon>Rhabditida</taxon>
        <taxon>Tylenchina</taxon>
        <taxon>Tylenchomorpha</taxon>
        <taxon>Tylenchoidea</taxon>
        <taxon>Heteroderidae</taxon>
        <taxon>Heteroderinae</taxon>
        <taxon>Globodera</taxon>
    </lineage>
</organism>
<reference evidence="4" key="3">
    <citation type="submission" date="2016-06" db="UniProtKB">
        <authorList>
            <consortium name="WormBaseParasite"/>
        </authorList>
    </citation>
    <scope>IDENTIFICATION</scope>
</reference>
<reference evidence="3" key="2">
    <citation type="submission" date="2014-05" db="EMBL/GenBank/DDBJ databases">
        <title>The genome and life-stage specific transcriptomes of Globodera pallida elucidate key aspects of plant parasitism by a cyst nematode.</title>
        <authorList>
            <person name="Cotton J.A."/>
            <person name="Lilley C.J."/>
            <person name="Jones L.M."/>
            <person name="Kikuchi T."/>
            <person name="Reid A.J."/>
            <person name="Thorpe P."/>
            <person name="Tsai I.J."/>
            <person name="Beasley H."/>
            <person name="Blok V."/>
            <person name="Cock P.J.A."/>
            <person name="Van den Akker S.E."/>
            <person name="Holroyd N."/>
            <person name="Hunt M."/>
            <person name="Mantelin S."/>
            <person name="Naghra H."/>
            <person name="Pain A."/>
            <person name="Palomares-Rius J.E."/>
            <person name="Zarowiecki M."/>
            <person name="Berriman M."/>
            <person name="Jones J.T."/>
            <person name="Urwin P.E."/>
        </authorList>
    </citation>
    <scope>NUCLEOTIDE SEQUENCE [LARGE SCALE GENOMIC DNA]</scope>
    <source>
        <strain evidence="3">Lindley</strain>
    </source>
</reference>
<reference evidence="3" key="1">
    <citation type="submission" date="2013-12" db="EMBL/GenBank/DDBJ databases">
        <authorList>
            <person name="Aslett M."/>
        </authorList>
    </citation>
    <scope>NUCLEOTIDE SEQUENCE [LARGE SCALE GENOMIC DNA]</scope>
    <source>
        <strain evidence="3">Lindley</strain>
    </source>
</reference>
<proteinExistence type="predicted"/>
<keyword evidence="3" id="KW-1185">Reference proteome</keyword>
<dbReference type="Proteomes" id="UP000050741">
    <property type="component" value="Unassembled WGS sequence"/>
</dbReference>
<feature type="chain" id="PRO_5008147224" evidence="2">
    <location>
        <begin position="28"/>
        <end position="94"/>
    </location>
</feature>
<accession>A0A183C7W9</accession>